<evidence type="ECO:0000259" key="2">
    <source>
        <dbReference type="PROSITE" id="PS50158"/>
    </source>
</evidence>
<keyword evidence="1" id="KW-0863">Zinc-finger</keyword>
<reference evidence="3" key="2">
    <citation type="submission" date="2022-03" db="EMBL/GenBank/DDBJ databases">
        <title>Draft title - Genomic analysis of global carrot germplasm unveils the trajectory of domestication and the origin of high carotenoid orange carrot.</title>
        <authorList>
            <person name="Iorizzo M."/>
            <person name="Ellison S."/>
            <person name="Senalik D."/>
            <person name="Macko-Podgorni A."/>
            <person name="Grzebelus D."/>
            <person name="Bostan H."/>
            <person name="Rolling W."/>
            <person name="Curaba J."/>
            <person name="Simon P."/>
        </authorList>
    </citation>
    <scope>NUCLEOTIDE SEQUENCE</scope>
    <source>
        <tissue evidence="3">Leaf</tissue>
    </source>
</reference>
<accession>A0AAF1BA34</accession>
<dbReference type="SUPFAM" id="SSF57756">
    <property type="entry name" value="Retrovirus zinc finger-like domains"/>
    <property type="match status" value="1"/>
</dbReference>
<evidence type="ECO:0000313" key="4">
    <source>
        <dbReference type="Proteomes" id="UP000077755"/>
    </source>
</evidence>
<dbReference type="EMBL" id="CP093349">
    <property type="protein sequence ID" value="WOH09472.1"/>
    <property type="molecule type" value="Genomic_DNA"/>
</dbReference>
<evidence type="ECO:0000313" key="3">
    <source>
        <dbReference type="EMBL" id="WOH09472.1"/>
    </source>
</evidence>
<dbReference type="Pfam" id="PF22909">
    <property type="entry name" value="Caulimovir_coat_dom"/>
    <property type="match status" value="1"/>
</dbReference>
<keyword evidence="1" id="KW-0479">Metal-binding</keyword>
<dbReference type="GO" id="GO:0008270">
    <property type="term" value="F:zinc ion binding"/>
    <property type="evidence" value="ECO:0007669"/>
    <property type="project" value="UniProtKB-KW"/>
</dbReference>
<reference evidence="3" key="1">
    <citation type="journal article" date="2016" name="Nat. Genet.">
        <title>A high-quality carrot genome assembly provides new insights into carotenoid accumulation and asterid genome evolution.</title>
        <authorList>
            <person name="Iorizzo M."/>
            <person name="Ellison S."/>
            <person name="Senalik D."/>
            <person name="Zeng P."/>
            <person name="Satapoomin P."/>
            <person name="Huang J."/>
            <person name="Bowman M."/>
            <person name="Iovene M."/>
            <person name="Sanseverino W."/>
            <person name="Cavagnaro P."/>
            <person name="Yildiz M."/>
            <person name="Macko-Podgorni A."/>
            <person name="Moranska E."/>
            <person name="Grzebelus E."/>
            <person name="Grzebelus D."/>
            <person name="Ashrafi H."/>
            <person name="Zheng Z."/>
            <person name="Cheng S."/>
            <person name="Spooner D."/>
            <person name="Van Deynze A."/>
            <person name="Simon P."/>
        </authorList>
    </citation>
    <scope>NUCLEOTIDE SEQUENCE</scope>
    <source>
        <tissue evidence="3">Leaf</tissue>
    </source>
</reference>
<dbReference type="InterPro" id="IPR036875">
    <property type="entry name" value="Znf_CCHC_sf"/>
</dbReference>
<dbReference type="InterPro" id="IPR001878">
    <property type="entry name" value="Znf_CCHC"/>
</dbReference>
<sequence>MVASSYLTSFNNLGQPEIVAILAGGFTGTIRAWWDKHLTTETRDSIMYAIQKDDEGNPIFDIDIGMGPPDGINTLIYTIIKHFIGTPSNITERIHDQLSNLTCPTLSDFRWYKDVFTSRVMMRDDSNNSFWKEKFVNGLPNLFAHKIRKELSKNLGFIDYDNLTYGDIISQIQKTGLKMCIDSKINKQINKDKDKAKYELGTFCEQYGLPPIAPSRKTKHHIKTRSHKRNNLEYYKKPKTFKKRNFKSHPKFNKKIDKSKVICHGCGKLGHYKNECRVKEKLNQLNISDENTDIILI</sequence>
<evidence type="ECO:0000256" key="1">
    <source>
        <dbReference type="PROSITE-ProRule" id="PRU00047"/>
    </source>
</evidence>
<dbReference type="PANTHER" id="PTHR33054">
    <property type="entry name" value="CCHC-TYPE DOMAIN-CONTAINING PROTEIN"/>
    <property type="match status" value="1"/>
</dbReference>
<feature type="domain" description="CCHC-type" evidence="2">
    <location>
        <begin position="263"/>
        <end position="277"/>
    </location>
</feature>
<dbReference type="Proteomes" id="UP000077755">
    <property type="component" value="Chromosome 7"/>
</dbReference>
<dbReference type="InterPro" id="IPR056648">
    <property type="entry name" value="DUF7746"/>
</dbReference>
<proteinExistence type="predicted"/>
<organism evidence="3 4">
    <name type="scientific">Daucus carota subsp. sativus</name>
    <name type="common">Carrot</name>
    <dbReference type="NCBI Taxonomy" id="79200"/>
    <lineage>
        <taxon>Eukaryota</taxon>
        <taxon>Viridiplantae</taxon>
        <taxon>Streptophyta</taxon>
        <taxon>Embryophyta</taxon>
        <taxon>Tracheophyta</taxon>
        <taxon>Spermatophyta</taxon>
        <taxon>Magnoliopsida</taxon>
        <taxon>eudicotyledons</taxon>
        <taxon>Gunneridae</taxon>
        <taxon>Pentapetalae</taxon>
        <taxon>asterids</taxon>
        <taxon>campanulids</taxon>
        <taxon>Apiales</taxon>
        <taxon>Apiaceae</taxon>
        <taxon>Apioideae</taxon>
        <taxon>Scandiceae</taxon>
        <taxon>Daucinae</taxon>
        <taxon>Daucus</taxon>
        <taxon>Daucus sect. Daucus</taxon>
    </lineage>
</organism>
<dbReference type="Pfam" id="PF24925">
    <property type="entry name" value="DUF7746"/>
    <property type="match status" value="1"/>
</dbReference>
<dbReference type="PROSITE" id="PS50158">
    <property type="entry name" value="ZF_CCHC"/>
    <property type="match status" value="1"/>
</dbReference>
<keyword evidence="4" id="KW-1185">Reference proteome</keyword>
<gene>
    <name evidence="3" type="ORF">DCAR_0728929</name>
</gene>
<keyword evidence="1" id="KW-0862">Zinc</keyword>
<protein>
    <recommendedName>
        <fullName evidence="2">CCHC-type domain-containing protein</fullName>
    </recommendedName>
</protein>
<dbReference type="AlphaFoldDB" id="A0AAF1BA34"/>
<dbReference type="GO" id="GO:0003676">
    <property type="term" value="F:nucleic acid binding"/>
    <property type="evidence" value="ECO:0007669"/>
    <property type="project" value="InterPro"/>
</dbReference>
<name>A0AAF1BA34_DAUCS</name>
<dbReference type="PANTHER" id="PTHR33054:SF9">
    <property type="entry name" value="CCHC-TYPE DOMAIN-CONTAINING PROTEIN"/>
    <property type="match status" value="1"/>
</dbReference>